<evidence type="ECO:0008006" key="5">
    <source>
        <dbReference type="Google" id="ProtNLM"/>
    </source>
</evidence>
<sequence length="125" mass="13958">MRLFTCINIIFVVVPFTTWCQSRVLASECWINSSGSKICSNDPAGLRATWWFFFVLLLFVGVASGCFDAYWWPQEAASQELQTTGSEMGSDNNLGSLVHPLLGESNSNGVQQIHTSKPVYRYLDP</sequence>
<accession>A0A0N7L5Z7</accession>
<protein>
    <recommendedName>
        <fullName evidence="5">RxLR-like protein</fullName>
    </recommendedName>
</protein>
<evidence type="ECO:0000256" key="2">
    <source>
        <dbReference type="SAM" id="SignalP"/>
    </source>
</evidence>
<dbReference type="Proteomes" id="UP000054928">
    <property type="component" value="Unassembled WGS sequence"/>
</dbReference>
<evidence type="ECO:0000313" key="3">
    <source>
        <dbReference type="EMBL" id="CEG42867.1"/>
    </source>
</evidence>
<keyword evidence="1" id="KW-0472">Membrane</keyword>
<evidence type="ECO:0000256" key="1">
    <source>
        <dbReference type="SAM" id="Phobius"/>
    </source>
</evidence>
<reference evidence="4" key="1">
    <citation type="submission" date="2014-09" db="EMBL/GenBank/DDBJ databases">
        <authorList>
            <person name="Sharma Rahul"/>
            <person name="Thines Marco"/>
        </authorList>
    </citation>
    <scope>NUCLEOTIDE SEQUENCE [LARGE SCALE GENOMIC DNA]</scope>
</reference>
<organism evidence="3 4">
    <name type="scientific">Plasmopara halstedii</name>
    <name type="common">Downy mildew of sunflower</name>
    <dbReference type="NCBI Taxonomy" id="4781"/>
    <lineage>
        <taxon>Eukaryota</taxon>
        <taxon>Sar</taxon>
        <taxon>Stramenopiles</taxon>
        <taxon>Oomycota</taxon>
        <taxon>Peronosporomycetes</taxon>
        <taxon>Peronosporales</taxon>
        <taxon>Peronosporaceae</taxon>
        <taxon>Plasmopara</taxon>
    </lineage>
</organism>
<dbReference type="GeneID" id="36408159"/>
<name>A0A0N7L5Z7_PLAHL</name>
<feature type="transmembrane region" description="Helical" evidence="1">
    <location>
        <begin position="50"/>
        <end position="72"/>
    </location>
</feature>
<keyword evidence="2" id="KW-0732">Signal</keyword>
<feature type="chain" id="PRO_5006015096" description="RxLR-like protein" evidence="2">
    <location>
        <begin position="21"/>
        <end position="125"/>
    </location>
</feature>
<keyword evidence="1" id="KW-1133">Transmembrane helix</keyword>
<proteinExistence type="predicted"/>
<dbReference type="OMA" id="RATWWFF"/>
<evidence type="ECO:0000313" key="4">
    <source>
        <dbReference type="Proteomes" id="UP000054928"/>
    </source>
</evidence>
<feature type="signal peptide" evidence="2">
    <location>
        <begin position="1"/>
        <end position="20"/>
    </location>
</feature>
<dbReference type="RefSeq" id="XP_024579236.1">
    <property type="nucleotide sequence ID" value="XM_024728794.1"/>
</dbReference>
<dbReference type="AlphaFoldDB" id="A0A0N7L5Z7"/>
<keyword evidence="1" id="KW-0812">Transmembrane</keyword>
<dbReference type="EMBL" id="CCYD01000645">
    <property type="protein sequence ID" value="CEG42867.1"/>
    <property type="molecule type" value="Genomic_DNA"/>
</dbReference>
<keyword evidence="4" id="KW-1185">Reference proteome</keyword>